<dbReference type="GO" id="GO:0016757">
    <property type="term" value="F:glycosyltransferase activity"/>
    <property type="evidence" value="ECO:0007669"/>
    <property type="project" value="InterPro"/>
</dbReference>
<reference evidence="2" key="1">
    <citation type="journal article" date="2014" name="Genome Announc.">
        <title>Draft Genome Sequence of Clostridium straminisolvens Strain JCM 21531T, Isolated from a Cellulose-Degrading Bacterial Community.</title>
        <authorList>
            <person name="Yuki M."/>
            <person name="Oshima K."/>
            <person name="Suda W."/>
            <person name="Sakamoto M."/>
            <person name="Kitamura K."/>
            <person name="Iida T."/>
            <person name="Hattori M."/>
            <person name="Ohkuma M."/>
        </authorList>
    </citation>
    <scope>NUCLEOTIDE SEQUENCE [LARGE SCALE GENOMIC DNA]</scope>
    <source>
        <strain evidence="2">JCM 21531</strain>
    </source>
</reference>
<evidence type="ECO:0000313" key="3">
    <source>
        <dbReference type="Proteomes" id="UP000019109"/>
    </source>
</evidence>
<dbReference type="EMBL" id="BAVR01000013">
    <property type="protein sequence ID" value="GAE88044.1"/>
    <property type="molecule type" value="Genomic_DNA"/>
</dbReference>
<feature type="domain" description="Glycosyl transferase family 1" evidence="1">
    <location>
        <begin position="2"/>
        <end position="142"/>
    </location>
</feature>
<dbReference type="Gene3D" id="3.40.50.2000">
    <property type="entry name" value="Glycogen Phosphorylase B"/>
    <property type="match status" value="1"/>
</dbReference>
<organism evidence="2 3">
    <name type="scientific">Acetivibrio straminisolvens JCM 21531</name>
    <dbReference type="NCBI Taxonomy" id="1294263"/>
    <lineage>
        <taxon>Bacteria</taxon>
        <taxon>Bacillati</taxon>
        <taxon>Bacillota</taxon>
        <taxon>Clostridia</taxon>
        <taxon>Eubacteriales</taxon>
        <taxon>Oscillospiraceae</taxon>
        <taxon>Acetivibrio</taxon>
    </lineage>
</organism>
<gene>
    <name evidence="2" type="ORF">JCM21531_1461</name>
</gene>
<keyword evidence="2" id="KW-0808">Transferase</keyword>
<evidence type="ECO:0000313" key="2">
    <source>
        <dbReference type="EMBL" id="GAE88044.1"/>
    </source>
</evidence>
<name>W4V5L2_9FIRM</name>
<dbReference type="SUPFAM" id="SSF53756">
    <property type="entry name" value="UDP-Glycosyltransferase/glycogen phosphorylase"/>
    <property type="match status" value="1"/>
</dbReference>
<comment type="caution">
    <text evidence="2">The sequence shown here is derived from an EMBL/GenBank/DDBJ whole genome shotgun (WGS) entry which is preliminary data.</text>
</comment>
<accession>W4V5L2</accession>
<dbReference type="PANTHER" id="PTHR12526">
    <property type="entry name" value="GLYCOSYLTRANSFERASE"/>
    <property type="match status" value="1"/>
</dbReference>
<sequence length="216" mass="24411">MKKVMESFSDTALVIIGSKWYGRNEEDDYTRQCRALAEELNGPVIFTGFIPPADIPVYYNVADIFVCASQWNEPLARIHYEAMAAGLPIITTDRGGNAEIFKNNVNGIVIKDYNNPDSFADCIIHLLNNPQTAYKMGQKAYESAVSKYTWKRVADEVLAPIQNFGPRLTVKETKIQSPSTEKSMIEENISKKNMTEKSAEEKTSQDIETFFDDINF</sequence>
<protein>
    <submittedName>
        <fullName evidence="2">Lipopolysaccharide 1,2-N-acetylglucosaminetransferase</fullName>
    </submittedName>
</protein>
<dbReference type="RefSeq" id="WP_243467257.1">
    <property type="nucleotide sequence ID" value="NZ_BAVR01000013.1"/>
</dbReference>
<dbReference type="CDD" id="cd03801">
    <property type="entry name" value="GT4_PimA-like"/>
    <property type="match status" value="1"/>
</dbReference>
<dbReference type="InterPro" id="IPR001296">
    <property type="entry name" value="Glyco_trans_1"/>
</dbReference>
<dbReference type="STRING" id="1294263.JCM21531_1461"/>
<dbReference type="Proteomes" id="UP000019109">
    <property type="component" value="Unassembled WGS sequence"/>
</dbReference>
<evidence type="ECO:0000259" key="1">
    <source>
        <dbReference type="Pfam" id="PF00534"/>
    </source>
</evidence>
<proteinExistence type="predicted"/>
<dbReference type="AlphaFoldDB" id="W4V5L2"/>
<dbReference type="PANTHER" id="PTHR12526:SF638">
    <property type="entry name" value="SPORE COAT PROTEIN SA"/>
    <property type="match status" value="1"/>
</dbReference>
<keyword evidence="3" id="KW-1185">Reference proteome</keyword>
<dbReference type="Pfam" id="PF00534">
    <property type="entry name" value="Glycos_transf_1"/>
    <property type="match status" value="1"/>
</dbReference>